<evidence type="ECO:0000256" key="6">
    <source>
        <dbReference type="ARBA" id="ARBA00013059"/>
    </source>
</evidence>
<feature type="binding site" evidence="16">
    <location>
        <position position="225"/>
    </location>
    <ligand>
        <name>ATP</name>
        <dbReference type="ChEBI" id="CHEBI:30616"/>
    </ligand>
</feature>
<keyword evidence="11 17" id="KW-0418">Kinase</keyword>
<keyword evidence="22" id="KW-1185">Reference proteome</keyword>
<evidence type="ECO:0000256" key="7">
    <source>
        <dbReference type="ARBA" id="ARBA00016273"/>
    </source>
</evidence>
<dbReference type="AlphaFoldDB" id="A0A4R5U0L4"/>
<comment type="caution">
    <text evidence="21">The sequence shown here is derived from an EMBL/GenBank/DDBJ whole genome shotgun (WGS) entry which is preliminary data.</text>
</comment>
<dbReference type="InterPro" id="IPR002912">
    <property type="entry name" value="ACT_dom"/>
</dbReference>
<dbReference type="PROSITE" id="PS00324">
    <property type="entry name" value="ASPARTOKINASE"/>
    <property type="match status" value="1"/>
</dbReference>
<evidence type="ECO:0000256" key="9">
    <source>
        <dbReference type="ARBA" id="ARBA00022679"/>
    </source>
</evidence>
<dbReference type="GO" id="GO:0019877">
    <property type="term" value="P:diaminopimelate biosynthetic process"/>
    <property type="evidence" value="ECO:0007669"/>
    <property type="project" value="UniProtKB-KW"/>
</dbReference>
<dbReference type="InterPro" id="IPR041740">
    <property type="entry name" value="AKii-LysC-BS"/>
</dbReference>
<dbReference type="GO" id="GO:0004072">
    <property type="term" value="F:aspartate kinase activity"/>
    <property type="evidence" value="ECO:0007669"/>
    <property type="project" value="UniProtKB-EC"/>
</dbReference>
<organism evidence="21 22">
    <name type="scientific">Arthrobacter crusticola</name>
    <dbReference type="NCBI Taxonomy" id="2547960"/>
    <lineage>
        <taxon>Bacteria</taxon>
        <taxon>Bacillati</taxon>
        <taxon>Actinomycetota</taxon>
        <taxon>Actinomycetes</taxon>
        <taxon>Micrococcales</taxon>
        <taxon>Micrococcaceae</taxon>
        <taxon>Arthrobacter</taxon>
    </lineage>
</organism>
<dbReference type="SUPFAM" id="SSF53633">
    <property type="entry name" value="Carbamate kinase-like"/>
    <property type="match status" value="1"/>
</dbReference>
<protein>
    <recommendedName>
        <fullName evidence="7 17">Aspartokinase</fullName>
        <ecNumber evidence="6 17">2.7.2.4</ecNumber>
    </recommendedName>
</protein>
<feature type="region of interest" description="Disordered" evidence="19">
    <location>
        <begin position="1"/>
        <end position="38"/>
    </location>
</feature>
<dbReference type="GO" id="GO:0005524">
    <property type="term" value="F:ATP binding"/>
    <property type="evidence" value="ECO:0007669"/>
    <property type="project" value="UniProtKB-KW"/>
</dbReference>
<dbReference type="NCBIfam" id="NF005155">
    <property type="entry name" value="PRK06635.1-4"/>
    <property type="match status" value="1"/>
</dbReference>
<evidence type="ECO:0000256" key="18">
    <source>
        <dbReference type="RuleBase" id="RU004249"/>
    </source>
</evidence>
<keyword evidence="9 17" id="KW-0808">Transferase</keyword>
<dbReference type="UniPathway" id="UPA00050">
    <property type="reaction ID" value="UER00461"/>
</dbReference>
<evidence type="ECO:0000256" key="10">
    <source>
        <dbReference type="ARBA" id="ARBA00022741"/>
    </source>
</evidence>
<dbReference type="InterPro" id="IPR001048">
    <property type="entry name" value="Asp/Glu/Uridylate_kinase"/>
</dbReference>
<evidence type="ECO:0000256" key="1">
    <source>
        <dbReference type="ARBA" id="ARBA00002843"/>
    </source>
</evidence>
<reference evidence="21 22" key="1">
    <citation type="submission" date="2019-03" db="EMBL/GenBank/DDBJ databases">
        <title>Arthrobacter sp. nov., an bacterium isolated from biocrust in Mu Us Desert.</title>
        <authorList>
            <person name="Lixiong L."/>
        </authorList>
    </citation>
    <scope>NUCLEOTIDE SEQUENCE [LARGE SCALE GENOMIC DNA]</scope>
    <source>
        <strain evidence="21 22">SLN-3</strain>
    </source>
</reference>
<feature type="binding site" evidence="16">
    <location>
        <position position="114"/>
    </location>
    <ligand>
        <name>substrate</name>
    </ligand>
</feature>
<evidence type="ECO:0000259" key="20">
    <source>
        <dbReference type="PROSITE" id="PS51671"/>
    </source>
</evidence>
<proteinExistence type="inferred from homology"/>
<name>A0A4R5U0L4_9MICC</name>
<evidence type="ECO:0000256" key="4">
    <source>
        <dbReference type="ARBA" id="ARBA00005139"/>
    </source>
</evidence>
<dbReference type="InterPro" id="IPR018042">
    <property type="entry name" value="Aspartate_kinase_CS"/>
</dbReference>
<evidence type="ECO:0000256" key="2">
    <source>
        <dbReference type="ARBA" id="ARBA00004766"/>
    </source>
</evidence>
<comment type="catalytic activity">
    <reaction evidence="15 17">
        <text>L-aspartate + ATP = 4-phospho-L-aspartate + ADP</text>
        <dbReference type="Rhea" id="RHEA:23776"/>
        <dbReference type="ChEBI" id="CHEBI:29991"/>
        <dbReference type="ChEBI" id="CHEBI:30616"/>
        <dbReference type="ChEBI" id="CHEBI:57535"/>
        <dbReference type="ChEBI" id="CHEBI:456216"/>
        <dbReference type="EC" id="2.7.2.4"/>
    </reaction>
</comment>
<dbReference type="EMBL" id="SMTK01000002">
    <property type="protein sequence ID" value="TDK27080.1"/>
    <property type="molecule type" value="Genomic_DNA"/>
</dbReference>
<evidence type="ECO:0000256" key="15">
    <source>
        <dbReference type="ARBA" id="ARBA00047872"/>
    </source>
</evidence>
<dbReference type="InterPro" id="IPR005260">
    <property type="entry name" value="Asp_kin_monofn"/>
</dbReference>
<comment type="function">
    <text evidence="1">Catalyzes the phosphorylation of the beta-carboxyl group of aspartic acid with ATP to yield 4-phospho-L-aspartate, which is involved in the branched biosynthetic pathway leading to the biosynthesis of amino acids lysine, threonine, isoleucine and methionine.</text>
</comment>
<feature type="binding site" evidence="16">
    <location>
        <position position="220"/>
    </location>
    <ligand>
        <name>ATP</name>
        <dbReference type="ChEBI" id="CHEBI:30616"/>
    </ligand>
</feature>
<keyword evidence="8 18" id="KW-0028">Amino-acid biosynthesis</keyword>
<dbReference type="PANTHER" id="PTHR21499:SF3">
    <property type="entry name" value="ASPARTOKINASE"/>
    <property type="match status" value="1"/>
</dbReference>
<evidence type="ECO:0000256" key="14">
    <source>
        <dbReference type="ARBA" id="ARBA00023154"/>
    </source>
</evidence>
<dbReference type="OrthoDB" id="9802241at2"/>
<accession>A0A4R5U0L4</accession>
<evidence type="ECO:0000256" key="3">
    <source>
        <dbReference type="ARBA" id="ARBA00004986"/>
    </source>
</evidence>
<feature type="domain" description="ACT" evidence="20">
    <location>
        <begin position="393"/>
        <end position="465"/>
    </location>
</feature>
<dbReference type="EC" id="2.7.2.4" evidence="6 17"/>
<dbReference type="InterPro" id="IPR045865">
    <property type="entry name" value="ACT-like_dom_sf"/>
</dbReference>
<keyword evidence="10 16" id="KW-0547">Nucleotide-binding</keyword>
<dbReference type="GO" id="GO:0005829">
    <property type="term" value="C:cytosol"/>
    <property type="evidence" value="ECO:0007669"/>
    <property type="project" value="TreeGrafter"/>
</dbReference>
<keyword evidence="14" id="KW-0457">Lysine biosynthesis</keyword>
<keyword evidence="12 16" id="KW-0067">ATP-binding</keyword>
<comment type="pathway">
    <text evidence="3 18">Amino-acid biosynthesis; L-methionine biosynthesis via de novo pathway; L-homoserine from L-aspartate: step 1/3.</text>
</comment>
<dbReference type="Pfam" id="PF00696">
    <property type="entry name" value="AA_kinase"/>
    <property type="match status" value="1"/>
</dbReference>
<dbReference type="PIRSF" id="PIRSF000726">
    <property type="entry name" value="Asp_kin"/>
    <property type="match status" value="1"/>
</dbReference>
<evidence type="ECO:0000256" key="11">
    <source>
        <dbReference type="ARBA" id="ARBA00022777"/>
    </source>
</evidence>
<dbReference type="SUPFAM" id="SSF55021">
    <property type="entry name" value="ACT-like"/>
    <property type="match status" value="2"/>
</dbReference>
<dbReference type="FunFam" id="3.40.1160.10:FF:000002">
    <property type="entry name" value="Aspartokinase"/>
    <property type="match status" value="1"/>
</dbReference>
<evidence type="ECO:0000313" key="21">
    <source>
        <dbReference type="EMBL" id="TDK27080.1"/>
    </source>
</evidence>
<dbReference type="UniPathway" id="UPA00051">
    <property type="reaction ID" value="UER00462"/>
</dbReference>
<feature type="binding site" evidence="16">
    <location>
        <begin position="214"/>
        <end position="215"/>
    </location>
    <ligand>
        <name>ATP</name>
        <dbReference type="ChEBI" id="CHEBI:30616"/>
    </ligand>
</feature>
<dbReference type="NCBIfam" id="TIGR00657">
    <property type="entry name" value="asp_kinases"/>
    <property type="match status" value="1"/>
</dbReference>
<dbReference type="InterPro" id="IPR036393">
    <property type="entry name" value="AceGlu_kinase-like_sf"/>
</dbReference>
<evidence type="ECO:0000313" key="22">
    <source>
        <dbReference type="Proteomes" id="UP000295411"/>
    </source>
</evidence>
<comment type="pathway">
    <text evidence="2 18">Amino-acid biosynthesis; L-lysine biosynthesis via DAP pathway; (S)-tetrahydrodipicolinate from L-aspartate: step 1/4.</text>
</comment>
<evidence type="ECO:0000256" key="13">
    <source>
        <dbReference type="ARBA" id="ARBA00022915"/>
    </source>
</evidence>
<evidence type="ECO:0000256" key="5">
    <source>
        <dbReference type="ARBA" id="ARBA00010122"/>
    </source>
</evidence>
<dbReference type="InterPro" id="IPR001341">
    <property type="entry name" value="Asp_kinase"/>
</dbReference>
<dbReference type="PROSITE" id="PS51671">
    <property type="entry name" value="ACT"/>
    <property type="match status" value="1"/>
</dbReference>
<dbReference type="Gene3D" id="3.40.1160.10">
    <property type="entry name" value="Acetylglutamate kinase-like"/>
    <property type="match status" value="1"/>
</dbReference>
<dbReference type="CDD" id="cd04261">
    <property type="entry name" value="AAK_AKii-LysC-BS"/>
    <property type="match status" value="1"/>
</dbReference>
<feature type="binding site" evidence="16">
    <location>
        <position position="87"/>
    </location>
    <ligand>
        <name>substrate</name>
    </ligand>
</feature>
<evidence type="ECO:0000256" key="16">
    <source>
        <dbReference type="PIRSR" id="PIRSR000726-1"/>
    </source>
</evidence>
<sequence length="485" mass="50357">MRDAGAPTGHGGSPETSGRPEPGATDDEAPGQTQSRADPAGSLIVQKYGGSSVADAAGILRAARRIAETRAAGNRVVAVVSAMGDTTDDLLDLADAISTRPHPRSLDALIATGELVSIAALALALTDLGEDVTTFTGSEAGLITDNLHGRARILDVRPGRITTCLERGGIAVVAGFQGRTGRKKSLTTLGRGGSDLTAVALAAALGASICEIYTDVDGVYTADPRVVPTARKIDVISSEEMLEFAASGAKILHLRCVEYARRFGVPIHVRSSFAQHRGTLILPSFDRQPGEPAREQPVISEVIGVNSSARITVFGVSEGSDTTARIVHDLTGSGLNLEMIIKSSRSAGSGRTDISFTIPAAEASTAMKALESARTDITFQGIDINEHVGRVSVVGLGMRSSPHVFSTFFRALSDAGIHMELVEISEICIAAVTRAGQLDAAVGAVRRAFGLARVAKDVSVEAPPGIQIQAAPENGALDETRTPTA</sequence>
<dbReference type="UniPathway" id="UPA00034">
    <property type="reaction ID" value="UER00015"/>
</dbReference>
<feature type="binding site" evidence="16">
    <location>
        <begin position="47"/>
        <end position="50"/>
    </location>
    <ligand>
        <name>ATP</name>
        <dbReference type="ChEBI" id="CHEBI:30616"/>
    </ligand>
</feature>
<dbReference type="InterPro" id="IPR054352">
    <property type="entry name" value="ACT_Aspartokinase"/>
</dbReference>
<dbReference type="PANTHER" id="PTHR21499">
    <property type="entry name" value="ASPARTATE KINASE"/>
    <property type="match status" value="1"/>
</dbReference>
<comment type="similarity">
    <text evidence="5 17">Belongs to the aspartokinase family.</text>
</comment>
<dbReference type="Gene3D" id="3.30.2130.10">
    <property type="entry name" value="VC0802-like"/>
    <property type="match status" value="1"/>
</dbReference>
<dbReference type="GO" id="GO:0009088">
    <property type="term" value="P:threonine biosynthetic process"/>
    <property type="evidence" value="ECO:0007669"/>
    <property type="project" value="UniProtKB-UniPathway"/>
</dbReference>
<dbReference type="GO" id="GO:0009089">
    <property type="term" value="P:lysine biosynthetic process via diaminopimelate"/>
    <property type="evidence" value="ECO:0007669"/>
    <property type="project" value="UniProtKB-UniPathway"/>
</dbReference>
<evidence type="ECO:0000256" key="12">
    <source>
        <dbReference type="ARBA" id="ARBA00022840"/>
    </source>
</evidence>
<dbReference type="GO" id="GO:0009090">
    <property type="term" value="P:homoserine biosynthetic process"/>
    <property type="evidence" value="ECO:0007669"/>
    <property type="project" value="TreeGrafter"/>
</dbReference>
<dbReference type="Pfam" id="PF22468">
    <property type="entry name" value="ACT_9"/>
    <property type="match status" value="1"/>
</dbReference>
<evidence type="ECO:0000256" key="8">
    <source>
        <dbReference type="ARBA" id="ARBA00022605"/>
    </source>
</evidence>
<gene>
    <name evidence="21" type="ORF">E2F48_06860</name>
</gene>
<dbReference type="NCBIfam" id="NF005154">
    <property type="entry name" value="PRK06635.1-2"/>
    <property type="match status" value="1"/>
</dbReference>
<dbReference type="CDD" id="cd04913">
    <property type="entry name" value="ACT_AKii-LysC-BS-like_1"/>
    <property type="match status" value="1"/>
</dbReference>
<keyword evidence="13" id="KW-0220">Diaminopimelate biosynthesis</keyword>
<evidence type="ECO:0000256" key="17">
    <source>
        <dbReference type="RuleBase" id="RU003448"/>
    </source>
</evidence>
<comment type="pathway">
    <text evidence="4 18">Amino-acid biosynthesis; L-threonine biosynthesis; L-threonine from L-aspartate: step 1/5.</text>
</comment>
<evidence type="ECO:0000256" key="19">
    <source>
        <dbReference type="SAM" id="MobiDB-lite"/>
    </source>
</evidence>
<dbReference type="Proteomes" id="UP000295411">
    <property type="component" value="Unassembled WGS sequence"/>
</dbReference>